<organism evidence="1 2">
    <name type="scientific">Ricinus communis</name>
    <name type="common">Castor bean</name>
    <dbReference type="NCBI Taxonomy" id="3988"/>
    <lineage>
        <taxon>Eukaryota</taxon>
        <taxon>Viridiplantae</taxon>
        <taxon>Streptophyta</taxon>
        <taxon>Embryophyta</taxon>
        <taxon>Tracheophyta</taxon>
        <taxon>Spermatophyta</taxon>
        <taxon>Magnoliopsida</taxon>
        <taxon>eudicotyledons</taxon>
        <taxon>Gunneridae</taxon>
        <taxon>Pentapetalae</taxon>
        <taxon>rosids</taxon>
        <taxon>fabids</taxon>
        <taxon>Malpighiales</taxon>
        <taxon>Euphorbiaceae</taxon>
        <taxon>Acalyphoideae</taxon>
        <taxon>Acalypheae</taxon>
        <taxon>Ricinus</taxon>
    </lineage>
</organism>
<accession>B9TCR9</accession>
<name>B9TCR9_RICCO</name>
<dbReference type="InParanoid" id="B9TCR9"/>
<protein>
    <submittedName>
        <fullName evidence="1">Uncharacterized protein</fullName>
    </submittedName>
</protein>
<dbReference type="Proteomes" id="UP000008311">
    <property type="component" value="Unassembled WGS sequence"/>
</dbReference>
<dbReference type="AlphaFoldDB" id="B9TCR9"/>
<feature type="non-terminal residue" evidence="1">
    <location>
        <position position="110"/>
    </location>
</feature>
<keyword evidence="2" id="KW-1185">Reference proteome</keyword>
<sequence>MRRTGRRHRWTPASKNVLRSRRRSAHCVSRSARRHTEVAMKRFAEYQGWTIEASPTRLVKQRLFVSGVVIERDGVRFVFADLGNRVYRQQAYERGIEWAKQWIDNNYGYG</sequence>
<gene>
    <name evidence="1" type="ORF">RCOM_1791540</name>
</gene>
<proteinExistence type="predicted"/>
<dbReference type="EMBL" id="EQ977508">
    <property type="protein sequence ID" value="EEF26343.1"/>
    <property type="molecule type" value="Genomic_DNA"/>
</dbReference>
<evidence type="ECO:0000313" key="2">
    <source>
        <dbReference type="Proteomes" id="UP000008311"/>
    </source>
</evidence>
<reference evidence="2" key="1">
    <citation type="journal article" date="2010" name="Nat. Biotechnol.">
        <title>Draft genome sequence of the oilseed species Ricinus communis.</title>
        <authorList>
            <person name="Chan A.P."/>
            <person name="Crabtree J."/>
            <person name="Zhao Q."/>
            <person name="Lorenzi H."/>
            <person name="Orvis J."/>
            <person name="Puiu D."/>
            <person name="Melake-Berhan A."/>
            <person name="Jones K.M."/>
            <person name="Redman J."/>
            <person name="Chen G."/>
            <person name="Cahoon E.B."/>
            <person name="Gedil M."/>
            <person name="Stanke M."/>
            <person name="Haas B.J."/>
            <person name="Wortman J.R."/>
            <person name="Fraser-Liggett C.M."/>
            <person name="Ravel J."/>
            <person name="Rabinowicz P.D."/>
        </authorList>
    </citation>
    <scope>NUCLEOTIDE SEQUENCE [LARGE SCALE GENOMIC DNA]</scope>
    <source>
        <strain evidence="2">cv. Hale</strain>
    </source>
</reference>
<evidence type="ECO:0000313" key="1">
    <source>
        <dbReference type="EMBL" id="EEF26343.1"/>
    </source>
</evidence>